<reference evidence="3" key="1">
    <citation type="journal article" date="2016" name="Nature">
        <title>Genome evolution in the allotetraploid frog Xenopus laevis.</title>
        <authorList>
            <person name="Session A.M."/>
            <person name="Uno Y."/>
            <person name="Kwon T."/>
            <person name="Chapman J.A."/>
            <person name="Toyoda A."/>
            <person name="Takahashi S."/>
            <person name="Fukui A."/>
            <person name="Hikosaka A."/>
            <person name="Suzuki A."/>
            <person name="Kondo M."/>
            <person name="van Heeringen S.J."/>
            <person name="Quigley I."/>
            <person name="Heinz S."/>
            <person name="Ogino H."/>
            <person name="Ochi H."/>
            <person name="Hellsten U."/>
            <person name="Lyons J.B."/>
            <person name="Simakov O."/>
            <person name="Putnam N."/>
            <person name="Stites J."/>
            <person name="Kuroki Y."/>
            <person name="Tanaka T."/>
            <person name="Michiue T."/>
            <person name="Watanabe M."/>
            <person name="Bogdanovic O."/>
            <person name="Lister R."/>
            <person name="Georgiou G."/>
            <person name="Paranjpe S.S."/>
            <person name="van Kruijsbergen I."/>
            <person name="Shu S."/>
            <person name="Carlson J."/>
            <person name="Kinoshita T."/>
            <person name="Ohta Y."/>
            <person name="Mawaribuchi S."/>
            <person name="Jenkins J."/>
            <person name="Grimwood J."/>
            <person name="Schmutz J."/>
            <person name="Mitros T."/>
            <person name="Mozaffari S.V."/>
            <person name="Suzuki Y."/>
            <person name="Haramoto Y."/>
            <person name="Yamamoto T.S."/>
            <person name="Takagi C."/>
            <person name="Heald R."/>
            <person name="Miller K."/>
            <person name="Haudenschild C."/>
            <person name="Kitzman J."/>
            <person name="Nakayama T."/>
            <person name="Izutsu Y."/>
            <person name="Robert J."/>
            <person name="Fortriede J."/>
            <person name="Burns K."/>
            <person name="Lotay V."/>
            <person name="Karimi K."/>
            <person name="Yasuoka Y."/>
            <person name="Dichmann D.S."/>
            <person name="Flajnik M.F."/>
            <person name="Houston D.W."/>
            <person name="Shendure J."/>
            <person name="DuPasquier L."/>
            <person name="Vize P.D."/>
            <person name="Zorn A.M."/>
            <person name="Ito M."/>
            <person name="Marcotte E.M."/>
            <person name="Wallingford J.B."/>
            <person name="Ito Y."/>
            <person name="Asashima M."/>
            <person name="Ueno N."/>
            <person name="Matsuda Y."/>
            <person name="Veenstra G.J."/>
            <person name="Fujiyama A."/>
            <person name="Harland R.M."/>
            <person name="Taira M."/>
            <person name="Rokhsar D.S."/>
        </authorList>
    </citation>
    <scope>NUCLEOTIDE SEQUENCE [LARGE SCALE GENOMIC DNA]</scope>
    <source>
        <strain evidence="3">J</strain>
    </source>
</reference>
<feature type="region of interest" description="Disordered" evidence="1">
    <location>
        <begin position="53"/>
        <end position="78"/>
    </location>
</feature>
<evidence type="ECO:0000313" key="2">
    <source>
        <dbReference type="EMBL" id="OCT77561.1"/>
    </source>
</evidence>
<protein>
    <submittedName>
        <fullName evidence="2">Uncharacterized protein</fullName>
    </submittedName>
</protein>
<organism evidence="2 3">
    <name type="scientific">Xenopus laevis</name>
    <name type="common">African clawed frog</name>
    <dbReference type="NCBI Taxonomy" id="8355"/>
    <lineage>
        <taxon>Eukaryota</taxon>
        <taxon>Metazoa</taxon>
        <taxon>Chordata</taxon>
        <taxon>Craniata</taxon>
        <taxon>Vertebrata</taxon>
        <taxon>Euteleostomi</taxon>
        <taxon>Amphibia</taxon>
        <taxon>Batrachia</taxon>
        <taxon>Anura</taxon>
        <taxon>Pipoidea</taxon>
        <taxon>Pipidae</taxon>
        <taxon>Xenopodinae</taxon>
        <taxon>Xenopus</taxon>
        <taxon>Xenopus</taxon>
    </lineage>
</organism>
<dbReference type="Proteomes" id="UP000694892">
    <property type="component" value="Chromosome 5S"/>
</dbReference>
<sequence>MNCGHCNDNKLCLITLQGQDLLAPENCLLLVLQLACLYFYDYIKARKGRNDASAETECKGEQSPVIMHHNGEEDEKEEAIHVRERKMQKENGIMN</sequence>
<dbReference type="AlphaFoldDB" id="A0A974CSH2"/>
<accession>A0A974CSH2</accession>
<proteinExistence type="predicted"/>
<gene>
    <name evidence="2" type="ORF">XELAEV_18028653mg</name>
</gene>
<evidence type="ECO:0000256" key="1">
    <source>
        <dbReference type="SAM" id="MobiDB-lite"/>
    </source>
</evidence>
<dbReference type="EMBL" id="CM004475">
    <property type="protein sequence ID" value="OCT77561.1"/>
    <property type="molecule type" value="Genomic_DNA"/>
</dbReference>
<name>A0A974CSH2_XENLA</name>
<evidence type="ECO:0000313" key="3">
    <source>
        <dbReference type="Proteomes" id="UP000694892"/>
    </source>
</evidence>